<reference evidence="3" key="3">
    <citation type="submission" date="2015-04" db="UniProtKB">
        <authorList>
            <consortium name="EnsemblPlants"/>
        </authorList>
    </citation>
    <scope>IDENTIFICATION</scope>
    <source>
        <strain evidence="3">cv. Jemalong A17</strain>
    </source>
</reference>
<evidence type="ECO:0000256" key="1">
    <source>
        <dbReference type="SAM" id="MobiDB-lite"/>
    </source>
</evidence>
<proteinExistence type="predicted"/>
<keyword evidence="4" id="KW-1185">Reference proteome</keyword>
<reference evidence="2 4" key="1">
    <citation type="journal article" date="2011" name="Nature">
        <title>The Medicago genome provides insight into the evolution of rhizobial symbioses.</title>
        <authorList>
            <person name="Young N.D."/>
            <person name="Debelle F."/>
            <person name="Oldroyd G.E."/>
            <person name="Geurts R."/>
            <person name="Cannon S.B."/>
            <person name="Udvardi M.K."/>
            <person name="Benedito V.A."/>
            <person name="Mayer K.F."/>
            <person name="Gouzy J."/>
            <person name="Schoof H."/>
            <person name="Van de Peer Y."/>
            <person name="Proost S."/>
            <person name="Cook D.R."/>
            <person name="Meyers B.C."/>
            <person name="Spannagl M."/>
            <person name="Cheung F."/>
            <person name="De Mita S."/>
            <person name="Krishnakumar V."/>
            <person name="Gundlach H."/>
            <person name="Zhou S."/>
            <person name="Mudge J."/>
            <person name="Bharti A.K."/>
            <person name="Murray J.D."/>
            <person name="Naoumkina M.A."/>
            <person name="Rosen B."/>
            <person name="Silverstein K.A."/>
            <person name="Tang H."/>
            <person name="Rombauts S."/>
            <person name="Zhao P.X."/>
            <person name="Zhou P."/>
            <person name="Barbe V."/>
            <person name="Bardou P."/>
            <person name="Bechner M."/>
            <person name="Bellec A."/>
            <person name="Berger A."/>
            <person name="Berges H."/>
            <person name="Bidwell S."/>
            <person name="Bisseling T."/>
            <person name="Choisne N."/>
            <person name="Couloux A."/>
            <person name="Denny R."/>
            <person name="Deshpande S."/>
            <person name="Dai X."/>
            <person name="Doyle J.J."/>
            <person name="Dudez A.M."/>
            <person name="Farmer A.D."/>
            <person name="Fouteau S."/>
            <person name="Franken C."/>
            <person name="Gibelin C."/>
            <person name="Gish J."/>
            <person name="Goldstein S."/>
            <person name="Gonzalez A.J."/>
            <person name="Green P.J."/>
            <person name="Hallab A."/>
            <person name="Hartog M."/>
            <person name="Hua A."/>
            <person name="Humphray S.J."/>
            <person name="Jeong D.H."/>
            <person name="Jing Y."/>
            <person name="Jocker A."/>
            <person name="Kenton S.M."/>
            <person name="Kim D.J."/>
            <person name="Klee K."/>
            <person name="Lai H."/>
            <person name="Lang C."/>
            <person name="Lin S."/>
            <person name="Macmil S.L."/>
            <person name="Magdelenat G."/>
            <person name="Matthews L."/>
            <person name="McCorrison J."/>
            <person name="Monaghan E.L."/>
            <person name="Mun J.H."/>
            <person name="Najar F.Z."/>
            <person name="Nicholson C."/>
            <person name="Noirot C."/>
            <person name="O'Bleness M."/>
            <person name="Paule C.R."/>
            <person name="Poulain J."/>
            <person name="Prion F."/>
            <person name="Qin B."/>
            <person name="Qu C."/>
            <person name="Retzel E.F."/>
            <person name="Riddle C."/>
            <person name="Sallet E."/>
            <person name="Samain S."/>
            <person name="Samson N."/>
            <person name="Sanders I."/>
            <person name="Saurat O."/>
            <person name="Scarpelli C."/>
            <person name="Schiex T."/>
            <person name="Segurens B."/>
            <person name="Severin A.J."/>
            <person name="Sherrier D.J."/>
            <person name="Shi R."/>
            <person name="Sims S."/>
            <person name="Singer S.R."/>
            <person name="Sinharoy S."/>
            <person name="Sterck L."/>
            <person name="Viollet A."/>
            <person name="Wang B.B."/>
            <person name="Wang K."/>
            <person name="Wang M."/>
            <person name="Wang X."/>
            <person name="Warfsmann J."/>
            <person name="Weissenbach J."/>
            <person name="White D.D."/>
            <person name="White J.D."/>
            <person name="Wiley G.B."/>
            <person name="Wincker P."/>
            <person name="Xing Y."/>
            <person name="Yang L."/>
            <person name="Yao Z."/>
            <person name="Ying F."/>
            <person name="Zhai J."/>
            <person name="Zhou L."/>
            <person name="Zuber A."/>
            <person name="Denarie J."/>
            <person name="Dixon R.A."/>
            <person name="May G.D."/>
            <person name="Schwartz D.C."/>
            <person name="Rogers J."/>
            <person name="Quetier F."/>
            <person name="Town C.D."/>
            <person name="Roe B.A."/>
        </authorList>
    </citation>
    <scope>NUCLEOTIDE SEQUENCE [LARGE SCALE GENOMIC DNA]</scope>
    <source>
        <strain evidence="2">A17</strain>
        <strain evidence="3 4">cv. Jemalong A17</strain>
    </source>
</reference>
<dbReference type="EMBL" id="CM001220">
    <property type="protein sequence ID" value="AES88671.1"/>
    <property type="molecule type" value="Genomic_DNA"/>
</dbReference>
<evidence type="ECO:0000313" key="2">
    <source>
        <dbReference type="EMBL" id="AES88671.1"/>
    </source>
</evidence>
<feature type="region of interest" description="Disordered" evidence="1">
    <location>
        <begin position="42"/>
        <end position="66"/>
    </location>
</feature>
<dbReference type="AlphaFoldDB" id="G7JQI1"/>
<accession>G7JQI1</accession>
<dbReference type="PaxDb" id="3880-AES88671"/>
<protein>
    <submittedName>
        <fullName evidence="2 3">Uncharacterized protein</fullName>
    </submittedName>
</protein>
<evidence type="ECO:0000313" key="4">
    <source>
        <dbReference type="Proteomes" id="UP000002051"/>
    </source>
</evidence>
<dbReference type="Proteomes" id="UP000002051">
    <property type="component" value="Chromosome 4"/>
</dbReference>
<evidence type="ECO:0000313" key="3">
    <source>
        <dbReference type="EnsemblPlants" id="AES88671"/>
    </source>
</evidence>
<dbReference type="HOGENOM" id="CLU_2834974_0_0_1"/>
<sequence>MSPMISFYLDKNIYARVSFSENVMDGDVTILKQDNLELTPEGWHNDEISISPSPLTELHGGSQKNT</sequence>
<organism evidence="2 4">
    <name type="scientific">Medicago truncatula</name>
    <name type="common">Barrel medic</name>
    <name type="synonym">Medicago tribuloides</name>
    <dbReference type="NCBI Taxonomy" id="3880"/>
    <lineage>
        <taxon>Eukaryota</taxon>
        <taxon>Viridiplantae</taxon>
        <taxon>Streptophyta</taxon>
        <taxon>Embryophyta</taxon>
        <taxon>Tracheophyta</taxon>
        <taxon>Spermatophyta</taxon>
        <taxon>Magnoliopsida</taxon>
        <taxon>eudicotyledons</taxon>
        <taxon>Gunneridae</taxon>
        <taxon>Pentapetalae</taxon>
        <taxon>rosids</taxon>
        <taxon>fabids</taxon>
        <taxon>Fabales</taxon>
        <taxon>Fabaceae</taxon>
        <taxon>Papilionoideae</taxon>
        <taxon>50 kb inversion clade</taxon>
        <taxon>NPAAA clade</taxon>
        <taxon>Hologalegina</taxon>
        <taxon>IRL clade</taxon>
        <taxon>Trifolieae</taxon>
        <taxon>Medicago</taxon>
    </lineage>
</organism>
<reference evidence="2 4" key="2">
    <citation type="journal article" date="2014" name="BMC Genomics">
        <title>An improved genome release (version Mt4.0) for the model legume Medicago truncatula.</title>
        <authorList>
            <person name="Tang H."/>
            <person name="Krishnakumar V."/>
            <person name="Bidwell S."/>
            <person name="Rosen B."/>
            <person name="Chan A."/>
            <person name="Zhou S."/>
            <person name="Gentzbittel L."/>
            <person name="Childs K.L."/>
            <person name="Yandell M."/>
            <person name="Gundlach H."/>
            <person name="Mayer K.F."/>
            <person name="Schwartz D.C."/>
            <person name="Town C.D."/>
        </authorList>
    </citation>
    <scope>GENOME REANNOTATION</scope>
    <source>
        <strain evidence="3 4">cv. Jemalong A17</strain>
    </source>
</reference>
<name>G7JQI1_MEDTR</name>
<gene>
    <name evidence="2" type="ordered locus">MTR_4g060760</name>
</gene>
<dbReference type="EnsemblPlants" id="AES88671">
    <property type="protein sequence ID" value="AES88671"/>
    <property type="gene ID" value="MTR_4g060760"/>
</dbReference>